<dbReference type="PANTHER" id="PTHR48056">
    <property type="entry name" value="LRR RECEPTOR-LIKE SERINE/THREONINE-PROTEIN KINASE-RELATED"/>
    <property type="match status" value="1"/>
</dbReference>
<keyword evidence="9" id="KW-0325">Glycoprotein</keyword>
<proteinExistence type="predicted"/>
<evidence type="ECO:0000256" key="2">
    <source>
        <dbReference type="ARBA" id="ARBA00022614"/>
    </source>
</evidence>
<keyword evidence="6 11" id="KW-1133">Transmembrane helix</keyword>
<evidence type="ECO:0000256" key="6">
    <source>
        <dbReference type="ARBA" id="ARBA00022989"/>
    </source>
</evidence>
<feature type="domain" description="Protein kinase" evidence="13">
    <location>
        <begin position="353"/>
        <end position="649"/>
    </location>
</feature>
<dbReference type="InterPro" id="IPR011009">
    <property type="entry name" value="Kinase-like_dom_sf"/>
</dbReference>
<dbReference type="SMART" id="SM00220">
    <property type="entry name" value="S_TKc"/>
    <property type="match status" value="1"/>
</dbReference>
<dbReference type="SUPFAM" id="SSF56112">
    <property type="entry name" value="Protein kinase-like (PK-like)"/>
    <property type="match status" value="1"/>
</dbReference>
<dbReference type="PROSITE" id="PS00108">
    <property type="entry name" value="PROTEIN_KINASE_ST"/>
    <property type="match status" value="1"/>
</dbReference>
<sequence length="649" mass="71695">MEYRPSATTNTHLLILALITTLFLSIANESSDAKLILDRSDHQAVLSVQRGLGINQSQTRRQPCTSSSVFCERRLSGSVPLLRVTRLRFQSMGLRGFLSPAIGKLTELKELSLPDNSLADRIPPEIVECRKLETLNLRNNLFSGSVTPQLSLLTMLRELDLSSNELSGNLTFLKHFLNLEHLSLSHNRFSGAVPDSVWNFPHLLHFDVSGNPLVTGRIPDIRSLPSVSDVARRSVLAEGPTSSFGNGEYPAPSPEPRSPNYKAPDSADAPSPTAEAGKVEKTKKKKMKGNKVGMIIGFVGGVIAGGISGFVISVLVKMLLKMIKGEKKSGLSIFSPNAIKRQDLAFLEQEDGLAALHIIGKGGCGEVYKTELPGRNGMVLAIKKILQPPLNASELTEEDTKMLGKKMRQIRSEILTVGKIRHRNLLPLLAHLARPDCHYLVYEFMKNGSLQDMLEDVKQGKRELGWPARFRIAMGVAHGLEYLHFEQHPMIIHRDMKPGNILLDDDMEAKIGDFGLAKTMPDANTHMTSSNVAGTLGYIAPEYHQTLKFTDKCDIYSFGVVLGVLVMGKLPSDEFFQNTCEMSLVGWMRNVMTSANPNRAIDPNLLGNGFEDDMLLVLKIACFCTLEDPKQRPDSKNVRLMLAQIITKH</sequence>
<dbReference type="Gene3D" id="3.30.200.20">
    <property type="entry name" value="Phosphorylase Kinase, domain 1"/>
    <property type="match status" value="1"/>
</dbReference>
<organism evidence="14 15">
    <name type="scientific">Kalanchoe fedtschenkoi</name>
    <name type="common">Lavender scallops</name>
    <name type="synonym">South American air plant</name>
    <dbReference type="NCBI Taxonomy" id="63787"/>
    <lineage>
        <taxon>Eukaryota</taxon>
        <taxon>Viridiplantae</taxon>
        <taxon>Streptophyta</taxon>
        <taxon>Embryophyta</taxon>
        <taxon>Tracheophyta</taxon>
        <taxon>Spermatophyta</taxon>
        <taxon>Magnoliopsida</taxon>
        <taxon>eudicotyledons</taxon>
        <taxon>Gunneridae</taxon>
        <taxon>Pentapetalae</taxon>
        <taxon>Saxifragales</taxon>
        <taxon>Crassulaceae</taxon>
        <taxon>Kalanchoe</taxon>
    </lineage>
</organism>
<evidence type="ECO:0000256" key="1">
    <source>
        <dbReference type="ARBA" id="ARBA00004167"/>
    </source>
</evidence>
<dbReference type="PANTHER" id="PTHR48056:SF75">
    <property type="entry name" value="LEUCINE-RICH REPEAT RECEPTOR-LIKE SERINE_THREONINE_TYROSINE-PROTEIN KINASE SOBIR1"/>
    <property type="match status" value="1"/>
</dbReference>
<evidence type="ECO:0000256" key="9">
    <source>
        <dbReference type="ARBA" id="ARBA00023180"/>
    </source>
</evidence>
<evidence type="ECO:0000259" key="13">
    <source>
        <dbReference type="PROSITE" id="PS50011"/>
    </source>
</evidence>
<keyword evidence="4 12" id="KW-0732">Signal</keyword>
<comment type="subcellular location">
    <subcellularLocation>
        <location evidence="1">Membrane</location>
        <topology evidence="1">Single-pass membrane protein</topology>
    </subcellularLocation>
</comment>
<feature type="compositionally biased region" description="Low complexity" evidence="10">
    <location>
        <begin position="263"/>
        <end position="276"/>
    </location>
</feature>
<dbReference type="Gene3D" id="1.10.510.10">
    <property type="entry name" value="Transferase(Phosphotransferase) domain 1"/>
    <property type="match status" value="1"/>
</dbReference>
<accession>A0A7N0TJR3</accession>
<dbReference type="EnsemblPlants" id="Kaladp0039s0114.1.v1.1">
    <property type="protein sequence ID" value="Kaladp0039s0114.1.v1.1.CDS.1"/>
    <property type="gene ID" value="Kaladp0039s0114.v1.1"/>
</dbReference>
<keyword evidence="7 11" id="KW-0472">Membrane</keyword>
<dbReference type="InterPro" id="IPR008271">
    <property type="entry name" value="Ser/Thr_kinase_AS"/>
</dbReference>
<feature type="region of interest" description="Disordered" evidence="10">
    <location>
        <begin position="238"/>
        <end position="284"/>
    </location>
</feature>
<dbReference type="GO" id="GO:0004672">
    <property type="term" value="F:protein kinase activity"/>
    <property type="evidence" value="ECO:0007669"/>
    <property type="project" value="InterPro"/>
</dbReference>
<feature type="chain" id="PRO_5029899083" description="Protein kinase domain-containing protein" evidence="12">
    <location>
        <begin position="28"/>
        <end position="649"/>
    </location>
</feature>
<dbReference type="InterPro" id="IPR001611">
    <property type="entry name" value="Leu-rich_rpt"/>
</dbReference>
<dbReference type="Gene3D" id="3.80.10.10">
    <property type="entry name" value="Ribonuclease Inhibitor"/>
    <property type="match status" value="2"/>
</dbReference>
<dbReference type="SUPFAM" id="SSF52058">
    <property type="entry name" value="L domain-like"/>
    <property type="match status" value="1"/>
</dbReference>
<evidence type="ECO:0000256" key="7">
    <source>
        <dbReference type="ARBA" id="ARBA00023136"/>
    </source>
</evidence>
<keyword evidence="2" id="KW-0433">Leucine-rich repeat</keyword>
<evidence type="ECO:0000313" key="15">
    <source>
        <dbReference type="Proteomes" id="UP000594263"/>
    </source>
</evidence>
<feature type="signal peptide" evidence="12">
    <location>
        <begin position="1"/>
        <end position="27"/>
    </location>
</feature>
<dbReference type="FunFam" id="1.10.510.10:FF:000479">
    <property type="entry name" value="Leucine-rich repeat receptor-like protein kinase"/>
    <property type="match status" value="1"/>
</dbReference>
<evidence type="ECO:0000256" key="4">
    <source>
        <dbReference type="ARBA" id="ARBA00022729"/>
    </source>
</evidence>
<dbReference type="Proteomes" id="UP000594263">
    <property type="component" value="Unplaced"/>
</dbReference>
<evidence type="ECO:0000256" key="10">
    <source>
        <dbReference type="SAM" id="MobiDB-lite"/>
    </source>
</evidence>
<evidence type="ECO:0000256" key="5">
    <source>
        <dbReference type="ARBA" id="ARBA00022737"/>
    </source>
</evidence>
<name>A0A7N0TJR3_KALFE</name>
<dbReference type="OMA" id="SRPECHY"/>
<dbReference type="Pfam" id="PF00069">
    <property type="entry name" value="Pkinase"/>
    <property type="match status" value="1"/>
</dbReference>
<evidence type="ECO:0000256" key="3">
    <source>
        <dbReference type="ARBA" id="ARBA00022692"/>
    </source>
</evidence>
<dbReference type="AlphaFoldDB" id="A0A7N0TJR3"/>
<evidence type="ECO:0000256" key="8">
    <source>
        <dbReference type="ARBA" id="ARBA00023170"/>
    </source>
</evidence>
<protein>
    <recommendedName>
        <fullName evidence="13">Protein kinase domain-containing protein</fullName>
    </recommendedName>
</protein>
<evidence type="ECO:0000256" key="12">
    <source>
        <dbReference type="SAM" id="SignalP"/>
    </source>
</evidence>
<dbReference type="InterPro" id="IPR050647">
    <property type="entry name" value="Plant_LRR-RLKs"/>
</dbReference>
<feature type="transmembrane region" description="Helical" evidence="11">
    <location>
        <begin position="292"/>
        <end position="320"/>
    </location>
</feature>
<dbReference type="Pfam" id="PF00560">
    <property type="entry name" value="LRR_1"/>
    <property type="match status" value="1"/>
</dbReference>
<dbReference type="Gramene" id="Kaladp0039s0114.1.v1.1">
    <property type="protein sequence ID" value="Kaladp0039s0114.1.v1.1.CDS.1"/>
    <property type="gene ID" value="Kaladp0039s0114.v1.1"/>
</dbReference>
<keyword evidence="3 11" id="KW-0812">Transmembrane</keyword>
<dbReference type="InterPro" id="IPR000719">
    <property type="entry name" value="Prot_kinase_dom"/>
</dbReference>
<keyword evidence="5" id="KW-0677">Repeat</keyword>
<evidence type="ECO:0000256" key="11">
    <source>
        <dbReference type="SAM" id="Phobius"/>
    </source>
</evidence>
<dbReference type="GO" id="GO:0016020">
    <property type="term" value="C:membrane"/>
    <property type="evidence" value="ECO:0007669"/>
    <property type="project" value="UniProtKB-SubCell"/>
</dbReference>
<keyword evidence="8" id="KW-0675">Receptor</keyword>
<keyword evidence="15" id="KW-1185">Reference proteome</keyword>
<dbReference type="InterPro" id="IPR032675">
    <property type="entry name" value="LRR_dom_sf"/>
</dbReference>
<dbReference type="GO" id="GO:0033612">
    <property type="term" value="F:receptor serine/threonine kinase binding"/>
    <property type="evidence" value="ECO:0007669"/>
    <property type="project" value="TreeGrafter"/>
</dbReference>
<dbReference type="PROSITE" id="PS50011">
    <property type="entry name" value="PROTEIN_KINASE_DOM"/>
    <property type="match status" value="1"/>
</dbReference>
<evidence type="ECO:0000313" key="14">
    <source>
        <dbReference type="EnsemblPlants" id="Kaladp0039s0114.1.v1.1.CDS.1"/>
    </source>
</evidence>
<dbReference type="GO" id="GO:0005524">
    <property type="term" value="F:ATP binding"/>
    <property type="evidence" value="ECO:0007669"/>
    <property type="project" value="InterPro"/>
</dbReference>
<reference evidence="14" key="1">
    <citation type="submission" date="2021-01" db="UniProtKB">
        <authorList>
            <consortium name="EnsemblPlants"/>
        </authorList>
    </citation>
    <scope>IDENTIFICATION</scope>
</reference>